<feature type="region of interest" description="Disordered" evidence="1">
    <location>
        <begin position="177"/>
        <end position="208"/>
    </location>
</feature>
<proteinExistence type="predicted"/>
<sequence length="208" mass="23429">DIDMTWPRFMGVDYASTRDKLREGADRDFFAVFWGALHPMGYLIIEDGYVAKISQAEAEKKIIALCTNSPYLKQVGVESIGKGEEFATLLMRAPVFMPIFPIPSHTGEARSKGGRFEKVLAKMFEFHRIRLSTRKSEALKTFEDQWVSWDGTDTYHDDALDAVYMLAKSAEGHVAIPQEQASGGGSGPFSPYYRKRKKKVDWSGMKDG</sequence>
<name>A0A0F8YAP4_9ZZZZ</name>
<reference evidence="2" key="1">
    <citation type="journal article" date="2015" name="Nature">
        <title>Complex archaea that bridge the gap between prokaryotes and eukaryotes.</title>
        <authorList>
            <person name="Spang A."/>
            <person name="Saw J.H."/>
            <person name="Jorgensen S.L."/>
            <person name="Zaremba-Niedzwiedzka K."/>
            <person name="Martijn J."/>
            <person name="Lind A.E."/>
            <person name="van Eijk R."/>
            <person name="Schleper C."/>
            <person name="Guy L."/>
            <person name="Ettema T.J."/>
        </authorList>
    </citation>
    <scope>NUCLEOTIDE SEQUENCE</scope>
</reference>
<dbReference type="EMBL" id="LAZR01054471">
    <property type="protein sequence ID" value="KKK78482.1"/>
    <property type="molecule type" value="Genomic_DNA"/>
</dbReference>
<accession>A0A0F8YAP4</accession>
<evidence type="ECO:0000313" key="2">
    <source>
        <dbReference type="EMBL" id="KKK78482.1"/>
    </source>
</evidence>
<dbReference type="Gene3D" id="3.30.420.240">
    <property type="match status" value="1"/>
</dbReference>
<evidence type="ECO:0000256" key="1">
    <source>
        <dbReference type="SAM" id="MobiDB-lite"/>
    </source>
</evidence>
<feature type="non-terminal residue" evidence="2">
    <location>
        <position position="1"/>
    </location>
</feature>
<gene>
    <name evidence="2" type="ORF">LCGC14_2843120</name>
</gene>
<dbReference type="AlphaFoldDB" id="A0A0F8YAP4"/>
<comment type="caution">
    <text evidence="2">The sequence shown here is derived from an EMBL/GenBank/DDBJ whole genome shotgun (WGS) entry which is preliminary data.</text>
</comment>
<evidence type="ECO:0008006" key="3">
    <source>
        <dbReference type="Google" id="ProtNLM"/>
    </source>
</evidence>
<organism evidence="2">
    <name type="scientific">marine sediment metagenome</name>
    <dbReference type="NCBI Taxonomy" id="412755"/>
    <lineage>
        <taxon>unclassified sequences</taxon>
        <taxon>metagenomes</taxon>
        <taxon>ecological metagenomes</taxon>
    </lineage>
</organism>
<protein>
    <recommendedName>
        <fullName evidence="3">Terminase large subunit gp17-like C-terminal domain-containing protein</fullName>
    </recommendedName>
</protein>